<reference evidence="8 9" key="1">
    <citation type="submission" date="2019-04" db="EMBL/GenBank/DDBJ databases">
        <authorList>
            <person name="Li Y."/>
            <person name="Wang J."/>
        </authorList>
    </citation>
    <scope>NUCLEOTIDE SEQUENCE [LARGE SCALE GENOMIC DNA]</scope>
    <source>
        <strain evidence="8 9">DSM 14668</strain>
    </source>
</reference>
<gene>
    <name evidence="8" type="ORF">E8A74_19705</name>
</gene>
<dbReference type="InterPro" id="IPR050377">
    <property type="entry name" value="Radical_SAM_PqqE_MftC-like"/>
</dbReference>
<dbReference type="PROSITE" id="PS51918">
    <property type="entry name" value="RADICAL_SAM"/>
    <property type="match status" value="1"/>
</dbReference>
<dbReference type="Pfam" id="PF13186">
    <property type="entry name" value="SPASM"/>
    <property type="match status" value="1"/>
</dbReference>
<dbReference type="GO" id="GO:0046872">
    <property type="term" value="F:metal ion binding"/>
    <property type="evidence" value="ECO:0007669"/>
    <property type="project" value="UniProtKB-KW"/>
</dbReference>
<dbReference type="SFLD" id="SFLDG01067">
    <property type="entry name" value="SPASM/twitch_domain_containing"/>
    <property type="match status" value="1"/>
</dbReference>
<name>A0A4U1JCA7_9BACT</name>
<evidence type="ECO:0000259" key="7">
    <source>
        <dbReference type="PROSITE" id="PS51918"/>
    </source>
</evidence>
<keyword evidence="5" id="KW-0411">Iron-sulfur</keyword>
<dbReference type="CDD" id="cd02857">
    <property type="entry name" value="E_set_CDase_PDE_N"/>
    <property type="match status" value="1"/>
</dbReference>
<accession>A0A4U1JCA7</accession>
<keyword evidence="9" id="KW-1185">Reference proteome</keyword>
<dbReference type="OrthoDB" id="9772409at2"/>
<dbReference type="InterPro" id="IPR058240">
    <property type="entry name" value="rSAM_sf"/>
</dbReference>
<sequence length="697" mass="74369">MLAPKSSASELWYCAAVRRGSAGAARTSDSASVVSSSASPMTPTHAVSEAPKTAIAAENPSHRARERPGCGRLWTMALPTRYSGAEGHGRDKGGTLSTLSGGARTRRWKTAREAGGPPAKRGFAYRARVASVPVTFFYRPERPAAFASICGEWSAFHPTPMARREDGSFEATIEAAIGVHEYKLHVEGARWELDPANPRTRARGGLRNNVLVVGGADEPILHAPVRPFVGVVEDGRLCIRAALRRGHGSGLVVRWDEGAGGREEAMQVAAEEDEHVVFEARLPASARRVSYVFRLESGRLVGRAGGAGQWFTIPRPEAPKSAGRGEGAAAISIEGPSASETSGDAFRAGRVVAPLPVRLYVTVTERCNLRCAHCITDAPEKTRSGRARTMQRWLLDALREPFAAAEYVGFVHGGEALVAPIFPEVLAAIQRGRAGRPGRTNVHLLSNGMALDEARFDALCDLGLTSLSLSLDGATAGTNDGLRIGGRFATLVKNIEGMVRRRAARGVDVRIGISTVVTASNVDELPALGRLVASLGVDWLKVEEVFPCTTRAQAEWIDPRGERVFRGVRALGAILAPAGVVLVDHLDPRGACPCVAGEDPAFRVFRAADDFANRTRFLTCRMEWEQACIDPDGSVHPVAYEAPVIGSLASSSLVSLWNGEGMQSLRRAALSRTSASIRQGCPEAACVPTPRRATIAP</sequence>
<dbReference type="PANTHER" id="PTHR11228">
    <property type="entry name" value="RADICAL SAM DOMAIN PROTEIN"/>
    <property type="match status" value="1"/>
</dbReference>
<feature type="region of interest" description="Disordered" evidence="6">
    <location>
        <begin position="24"/>
        <end position="70"/>
    </location>
</feature>
<dbReference type="Pfam" id="PF04055">
    <property type="entry name" value="Radical_SAM"/>
    <property type="match status" value="1"/>
</dbReference>
<dbReference type="Proteomes" id="UP000309215">
    <property type="component" value="Unassembled WGS sequence"/>
</dbReference>
<dbReference type="InterPro" id="IPR013785">
    <property type="entry name" value="Aldolase_TIM"/>
</dbReference>
<dbReference type="InterPro" id="IPR023885">
    <property type="entry name" value="4Fe4S-binding_SPASM_dom"/>
</dbReference>
<feature type="domain" description="Radical SAM core" evidence="7">
    <location>
        <begin position="353"/>
        <end position="578"/>
    </location>
</feature>
<evidence type="ECO:0000256" key="6">
    <source>
        <dbReference type="SAM" id="MobiDB-lite"/>
    </source>
</evidence>
<dbReference type="CDD" id="cd02859">
    <property type="entry name" value="E_set_AMPKbeta_like_N"/>
    <property type="match status" value="1"/>
</dbReference>
<dbReference type="InterPro" id="IPR013783">
    <property type="entry name" value="Ig-like_fold"/>
</dbReference>
<dbReference type="GO" id="GO:0051536">
    <property type="term" value="F:iron-sulfur cluster binding"/>
    <property type="evidence" value="ECO:0007669"/>
    <property type="project" value="UniProtKB-KW"/>
</dbReference>
<keyword evidence="3" id="KW-0479">Metal-binding</keyword>
<feature type="compositionally biased region" description="Basic and acidic residues" evidence="6">
    <location>
        <begin position="60"/>
        <end position="69"/>
    </location>
</feature>
<protein>
    <submittedName>
        <fullName evidence="8">Radical SAM protein</fullName>
    </submittedName>
</protein>
<evidence type="ECO:0000313" key="8">
    <source>
        <dbReference type="EMBL" id="TKD06445.1"/>
    </source>
</evidence>
<keyword evidence="4" id="KW-0408">Iron</keyword>
<dbReference type="InterPro" id="IPR007197">
    <property type="entry name" value="rSAM"/>
</dbReference>
<dbReference type="GO" id="GO:0004553">
    <property type="term" value="F:hydrolase activity, hydrolyzing O-glycosyl compounds"/>
    <property type="evidence" value="ECO:0007669"/>
    <property type="project" value="InterPro"/>
</dbReference>
<evidence type="ECO:0000256" key="5">
    <source>
        <dbReference type="ARBA" id="ARBA00023014"/>
    </source>
</evidence>
<dbReference type="SUPFAM" id="SSF81296">
    <property type="entry name" value="E set domains"/>
    <property type="match status" value="1"/>
</dbReference>
<evidence type="ECO:0000256" key="1">
    <source>
        <dbReference type="ARBA" id="ARBA00001966"/>
    </source>
</evidence>
<dbReference type="AlphaFoldDB" id="A0A4U1JCA7"/>
<dbReference type="InterPro" id="IPR004185">
    <property type="entry name" value="Glyco_hydro_13_lg-like_dom"/>
</dbReference>
<dbReference type="PANTHER" id="PTHR11228:SF7">
    <property type="entry name" value="PQQA PEPTIDE CYCLASE"/>
    <property type="match status" value="1"/>
</dbReference>
<comment type="caution">
    <text evidence="8">The sequence shown here is derived from an EMBL/GenBank/DDBJ whole genome shotgun (WGS) entry which is preliminary data.</text>
</comment>
<proteinExistence type="predicted"/>
<dbReference type="SFLD" id="SFLDS00029">
    <property type="entry name" value="Radical_SAM"/>
    <property type="match status" value="1"/>
</dbReference>
<comment type="cofactor">
    <cofactor evidence="1">
        <name>[4Fe-4S] cluster</name>
        <dbReference type="ChEBI" id="CHEBI:49883"/>
    </cofactor>
</comment>
<dbReference type="GO" id="GO:0005975">
    <property type="term" value="P:carbohydrate metabolic process"/>
    <property type="evidence" value="ECO:0007669"/>
    <property type="project" value="InterPro"/>
</dbReference>
<evidence type="ECO:0000256" key="2">
    <source>
        <dbReference type="ARBA" id="ARBA00022691"/>
    </source>
</evidence>
<evidence type="ECO:0000313" key="9">
    <source>
        <dbReference type="Proteomes" id="UP000309215"/>
    </source>
</evidence>
<organism evidence="8 9">
    <name type="scientific">Polyangium fumosum</name>
    <dbReference type="NCBI Taxonomy" id="889272"/>
    <lineage>
        <taxon>Bacteria</taxon>
        <taxon>Pseudomonadati</taxon>
        <taxon>Myxococcota</taxon>
        <taxon>Polyangia</taxon>
        <taxon>Polyangiales</taxon>
        <taxon>Polyangiaceae</taxon>
        <taxon>Polyangium</taxon>
    </lineage>
</organism>
<dbReference type="InterPro" id="IPR014756">
    <property type="entry name" value="Ig_E-set"/>
</dbReference>
<evidence type="ECO:0000256" key="4">
    <source>
        <dbReference type="ARBA" id="ARBA00023004"/>
    </source>
</evidence>
<keyword evidence="2" id="KW-0949">S-adenosyl-L-methionine</keyword>
<dbReference type="EMBL" id="SSMQ01000019">
    <property type="protein sequence ID" value="TKD06445.1"/>
    <property type="molecule type" value="Genomic_DNA"/>
</dbReference>
<dbReference type="Gene3D" id="2.60.40.10">
    <property type="entry name" value="Immunoglobulins"/>
    <property type="match status" value="1"/>
</dbReference>
<dbReference type="CDD" id="cd01335">
    <property type="entry name" value="Radical_SAM"/>
    <property type="match status" value="1"/>
</dbReference>
<evidence type="ECO:0000256" key="3">
    <source>
        <dbReference type="ARBA" id="ARBA00022723"/>
    </source>
</evidence>
<feature type="region of interest" description="Disordered" evidence="6">
    <location>
        <begin position="84"/>
        <end position="119"/>
    </location>
</feature>
<feature type="compositionally biased region" description="Low complexity" evidence="6">
    <location>
        <begin position="24"/>
        <end position="39"/>
    </location>
</feature>
<dbReference type="SUPFAM" id="SSF102114">
    <property type="entry name" value="Radical SAM enzymes"/>
    <property type="match status" value="1"/>
</dbReference>
<dbReference type="Gene3D" id="3.20.20.70">
    <property type="entry name" value="Aldolase class I"/>
    <property type="match status" value="1"/>
</dbReference>